<keyword evidence="3" id="KW-1185">Reference proteome</keyword>
<reference evidence="1 3" key="1">
    <citation type="journal article" date="2014" name="Nat. Genet.">
        <title>Genome and transcriptome of the porcine whipworm Trichuris suis.</title>
        <authorList>
            <person name="Jex A.R."/>
            <person name="Nejsum P."/>
            <person name="Schwarz E.M."/>
            <person name="Hu L."/>
            <person name="Young N.D."/>
            <person name="Hall R.S."/>
            <person name="Korhonen P.K."/>
            <person name="Liao S."/>
            <person name="Thamsborg S."/>
            <person name="Xia J."/>
            <person name="Xu P."/>
            <person name="Wang S."/>
            <person name="Scheerlinck J.P."/>
            <person name="Hofmann A."/>
            <person name="Sternberg P.W."/>
            <person name="Wang J."/>
            <person name="Gasser R.B."/>
        </authorList>
    </citation>
    <scope>NUCLEOTIDE SEQUENCE [LARGE SCALE GENOMIC DNA]</scope>
    <source>
        <strain evidence="2">DCEP-RM93F</strain>
        <strain evidence="1">DCEP-RM93M</strain>
    </source>
</reference>
<accession>A0A085M7Z1</accession>
<dbReference type="AlphaFoldDB" id="A0A085M7Z1"/>
<gene>
    <name evidence="1" type="ORF">M513_05818</name>
    <name evidence="2" type="ORF">M514_05818</name>
</gene>
<sequence>MSIVYESGVFPSVMFFLYKNRPVTLEVNSVFPFTIHDFFPTTGQLFYPVSVEMWGFGVQEVGEPFLELFVIIEGNATQIDSKRTEKVIIIWSEVSECASTSHPSS</sequence>
<dbReference type="EMBL" id="KL363218">
    <property type="protein sequence ID" value="KFD53337.1"/>
    <property type="molecule type" value="Genomic_DNA"/>
</dbReference>
<evidence type="ECO:0000313" key="3">
    <source>
        <dbReference type="Proteomes" id="UP000030764"/>
    </source>
</evidence>
<dbReference type="Proteomes" id="UP000030764">
    <property type="component" value="Unassembled WGS sequence"/>
</dbReference>
<dbReference type="Proteomes" id="UP000030758">
    <property type="component" value="Unassembled WGS sequence"/>
</dbReference>
<evidence type="ECO:0000313" key="2">
    <source>
        <dbReference type="EMBL" id="KFD66431.1"/>
    </source>
</evidence>
<protein>
    <submittedName>
        <fullName evidence="1">Uncharacterized protein</fullName>
    </submittedName>
</protein>
<proteinExistence type="predicted"/>
<organism evidence="1 3">
    <name type="scientific">Trichuris suis</name>
    <name type="common">pig whipworm</name>
    <dbReference type="NCBI Taxonomy" id="68888"/>
    <lineage>
        <taxon>Eukaryota</taxon>
        <taxon>Metazoa</taxon>
        <taxon>Ecdysozoa</taxon>
        <taxon>Nematoda</taxon>
        <taxon>Enoplea</taxon>
        <taxon>Dorylaimia</taxon>
        <taxon>Trichinellida</taxon>
        <taxon>Trichuridae</taxon>
        <taxon>Trichuris</taxon>
    </lineage>
</organism>
<evidence type="ECO:0000313" key="1">
    <source>
        <dbReference type="EMBL" id="KFD53337.1"/>
    </source>
</evidence>
<name>A0A085M7Z1_9BILA</name>
<dbReference type="EMBL" id="KL367525">
    <property type="protein sequence ID" value="KFD66431.1"/>
    <property type="molecule type" value="Genomic_DNA"/>
</dbReference>